<keyword evidence="1" id="KW-0732">Signal</keyword>
<gene>
    <name evidence="2" type="ORF">QWF21_05720</name>
</gene>
<accession>A0ABU7JFE9</accession>
<keyword evidence="3" id="KW-1185">Reference proteome</keyword>
<reference evidence="2 3" key="1">
    <citation type="submission" date="2023-06" db="EMBL/GenBank/DDBJ databases">
        <title>Alkalimonas sp., MEB004 an alkaliphilic bacterium isolated from Lonar Lake, India.</title>
        <authorList>
            <person name="Joshi A."/>
            <person name="Thite S."/>
        </authorList>
    </citation>
    <scope>NUCLEOTIDE SEQUENCE [LARGE SCALE GENOMIC DNA]</scope>
    <source>
        <strain evidence="2 3">MEB004</strain>
    </source>
</reference>
<evidence type="ECO:0000313" key="2">
    <source>
        <dbReference type="EMBL" id="MEE2023738.1"/>
    </source>
</evidence>
<dbReference type="Proteomes" id="UP001339167">
    <property type="component" value="Unassembled WGS sequence"/>
</dbReference>
<proteinExistence type="predicted"/>
<evidence type="ECO:0008006" key="4">
    <source>
        <dbReference type="Google" id="ProtNLM"/>
    </source>
</evidence>
<feature type="signal peptide" evidence="1">
    <location>
        <begin position="1"/>
        <end position="22"/>
    </location>
</feature>
<dbReference type="EMBL" id="JAUGZK010000003">
    <property type="protein sequence ID" value="MEE2023738.1"/>
    <property type="molecule type" value="Genomic_DNA"/>
</dbReference>
<evidence type="ECO:0000313" key="3">
    <source>
        <dbReference type="Proteomes" id="UP001339167"/>
    </source>
</evidence>
<evidence type="ECO:0000256" key="1">
    <source>
        <dbReference type="SAM" id="SignalP"/>
    </source>
</evidence>
<name>A0ABU7JFE9_9GAMM</name>
<feature type="chain" id="PRO_5046197927" description="Lipoprotein" evidence="1">
    <location>
        <begin position="23"/>
        <end position="136"/>
    </location>
</feature>
<protein>
    <recommendedName>
        <fullName evidence="4">Lipoprotein</fullName>
    </recommendedName>
</protein>
<sequence>MLKARQLRWVSLLFLLSCQLGCQPSQHTDQSELLLYDSTAERLTISPATVPVESLLTMQLQALAAIADISAEVTGDSMYMGRVPVRFDPLTDNLWQAEFLLGACTDPNMRWRLMVKIRYQDGREVLIHQTFQSSWR</sequence>
<organism evidence="2 3">
    <name type="scientific">Alkalimonas mucilaginosa</name>
    <dbReference type="NCBI Taxonomy" id="3057676"/>
    <lineage>
        <taxon>Bacteria</taxon>
        <taxon>Pseudomonadati</taxon>
        <taxon>Pseudomonadota</taxon>
        <taxon>Gammaproteobacteria</taxon>
        <taxon>Alkalimonas</taxon>
    </lineage>
</organism>
<dbReference type="RefSeq" id="WP_330087088.1">
    <property type="nucleotide sequence ID" value="NZ_JAUGZK010000003.1"/>
</dbReference>
<comment type="caution">
    <text evidence="2">The sequence shown here is derived from an EMBL/GenBank/DDBJ whole genome shotgun (WGS) entry which is preliminary data.</text>
</comment>